<dbReference type="Proteomes" id="UP001597273">
    <property type="component" value="Unassembled WGS sequence"/>
</dbReference>
<accession>A0ABW4QGT2</accession>
<evidence type="ECO:0000313" key="1">
    <source>
        <dbReference type="EMBL" id="MFD1862792.1"/>
    </source>
</evidence>
<keyword evidence="2" id="KW-1185">Reference proteome</keyword>
<dbReference type="EMBL" id="JBHUFW010000004">
    <property type="protein sequence ID" value="MFD1862792.1"/>
    <property type="molecule type" value="Genomic_DNA"/>
</dbReference>
<proteinExistence type="predicted"/>
<evidence type="ECO:0000313" key="2">
    <source>
        <dbReference type="Proteomes" id="UP001597273"/>
    </source>
</evidence>
<comment type="caution">
    <text evidence="1">The sequence shown here is derived from an EMBL/GenBank/DDBJ whole genome shotgun (WGS) entry which is preliminary data.</text>
</comment>
<gene>
    <name evidence="1" type="ORF">ACFSDB_07605</name>
</gene>
<dbReference type="RefSeq" id="WP_377339580.1">
    <property type="nucleotide sequence ID" value="NZ_JBHUFW010000004.1"/>
</dbReference>
<reference evidence="2" key="1">
    <citation type="journal article" date="2019" name="Int. J. Syst. Evol. Microbiol.">
        <title>The Global Catalogue of Microorganisms (GCM) 10K type strain sequencing project: providing services to taxonomists for standard genome sequencing and annotation.</title>
        <authorList>
            <consortium name="The Broad Institute Genomics Platform"/>
            <consortium name="The Broad Institute Genome Sequencing Center for Infectious Disease"/>
            <person name="Wu L."/>
            <person name="Ma J."/>
        </authorList>
    </citation>
    <scope>NUCLEOTIDE SEQUENCE [LARGE SCALE GENOMIC DNA]</scope>
    <source>
        <strain evidence="2">CGMCC 1.15475</strain>
    </source>
</reference>
<sequence length="138" mass="15752">MVGTEARESMEESICKLMDAELEFHSGTWRFQKKRQMPSVKSPSIHLDTVLDLLVSFGPFKQDGEAVNQAEIFLLPEELPIFTSALLRHPVLFPSSYSQQVSMERGLYCLRMKSVEAPEGFARRLSESLRMLEDCIKP</sequence>
<organism evidence="1 2">
    <name type="scientific">Planococcus chinensis</name>
    <dbReference type="NCBI Taxonomy" id="272917"/>
    <lineage>
        <taxon>Bacteria</taxon>
        <taxon>Bacillati</taxon>
        <taxon>Bacillota</taxon>
        <taxon>Bacilli</taxon>
        <taxon>Bacillales</taxon>
        <taxon>Caryophanaceae</taxon>
        <taxon>Planococcus</taxon>
    </lineage>
</organism>
<name>A0ABW4QGT2_9BACL</name>
<protein>
    <submittedName>
        <fullName evidence="1">Uncharacterized protein</fullName>
    </submittedName>
</protein>